<dbReference type="NCBIfam" id="NF009248">
    <property type="entry name" value="PRK12600.1"/>
    <property type="match status" value="1"/>
</dbReference>
<accession>A0A223KSV8</accession>
<keyword evidence="4 8" id="KW-1003">Cell membrane</keyword>
<comment type="subcellular location">
    <subcellularLocation>
        <location evidence="1 8">Cell membrane</location>
        <topology evidence="1 8">Multi-pass membrane protein</topology>
    </subcellularLocation>
</comment>
<organism evidence="10 11">
    <name type="scientific">Sutcliffiella cohnii</name>
    <dbReference type="NCBI Taxonomy" id="33932"/>
    <lineage>
        <taxon>Bacteria</taxon>
        <taxon>Bacillati</taxon>
        <taxon>Bacillota</taxon>
        <taxon>Bacilli</taxon>
        <taxon>Bacillales</taxon>
        <taxon>Bacillaceae</taxon>
        <taxon>Sutcliffiella</taxon>
    </lineage>
</organism>
<evidence type="ECO:0000256" key="6">
    <source>
        <dbReference type="ARBA" id="ARBA00022989"/>
    </source>
</evidence>
<evidence type="ECO:0000256" key="2">
    <source>
        <dbReference type="ARBA" id="ARBA00009212"/>
    </source>
</evidence>
<gene>
    <name evidence="10" type="ORF">BC6307_15380</name>
</gene>
<feature type="transmembrane region" description="Helical" evidence="9">
    <location>
        <begin position="6"/>
        <end position="25"/>
    </location>
</feature>
<evidence type="ECO:0000256" key="5">
    <source>
        <dbReference type="ARBA" id="ARBA00022692"/>
    </source>
</evidence>
<keyword evidence="7 8" id="KW-0472">Membrane</keyword>
<evidence type="ECO:0000313" key="11">
    <source>
        <dbReference type="Proteomes" id="UP000215224"/>
    </source>
</evidence>
<dbReference type="GO" id="GO:0015385">
    <property type="term" value="F:sodium:proton antiporter activity"/>
    <property type="evidence" value="ECO:0007669"/>
    <property type="project" value="TreeGrafter"/>
</dbReference>
<evidence type="ECO:0000256" key="8">
    <source>
        <dbReference type="PIRNR" id="PIRNR028784"/>
    </source>
</evidence>
<dbReference type="Proteomes" id="UP000215224">
    <property type="component" value="Chromosome"/>
</dbReference>
<dbReference type="PIRSF" id="PIRSF028784">
    <property type="entry name" value="MrpF"/>
    <property type="match status" value="1"/>
</dbReference>
<dbReference type="PANTHER" id="PTHR34702">
    <property type="entry name" value="NA(+)/H(+) ANTIPORTER SUBUNIT F1"/>
    <property type="match status" value="1"/>
</dbReference>
<feature type="transmembrane region" description="Helical" evidence="9">
    <location>
        <begin position="63"/>
        <end position="82"/>
    </location>
</feature>
<keyword evidence="5 9" id="KW-0812">Transmembrane</keyword>
<dbReference type="RefSeq" id="WP_066421074.1">
    <property type="nucleotide sequence ID" value="NZ_CP018866.1"/>
</dbReference>
<evidence type="ECO:0000256" key="9">
    <source>
        <dbReference type="SAM" id="Phobius"/>
    </source>
</evidence>
<evidence type="ECO:0000256" key="3">
    <source>
        <dbReference type="ARBA" id="ARBA00022448"/>
    </source>
</evidence>
<evidence type="ECO:0000256" key="7">
    <source>
        <dbReference type="ARBA" id="ARBA00023136"/>
    </source>
</evidence>
<feature type="transmembrane region" description="Helical" evidence="9">
    <location>
        <begin position="37"/>
        <end position="57"/>
    </location>
</feature>
<evidence type="ECO:0000313" key="10">
    <source>
        <dbReference type="EMBL" id="AST92575.1"/>
    </source>
</evidence>
<dbReference type="STRING" id="1314751.GCA_001591425_04645"/>
<name>A0A223KSV8_9BACI</name>
<comment type="similarity">
    <text evidence="2 8">Belongs to the CPA3 antiporters (TC 2.A.63) subunit F family.</text>
</comment>
<dbReference type="Pfam" id="PF04066">
    <property type="entry name" value="MrpF_PhaF"/>
    <property type="match status" value="1"/>
</dbReference>
<dbReference type="AlphaFoldDB" id="A0A223KSV8"/>
<keyword evidence="6 9" id="KW-1133">Transmembrane helix</keyword>
<keyword evidence="8" id="KW-0050">Antiport</keyword>
<dbReference type="InterPro" id="IPR007208">
    <property type="entry name" value="MrpF/PhaF-like"/>
</dbReference>
<dbReference type="EMBL" id="CP018866">
    <property type="protein sequence ID" value="AST92575.1"/>
    <property type="molecule type" value="Genomic_DNA"/>
</dbReference>
<proteinExistence type="inferred from homology"/>
<protein>
    <submittedName>
        <fullName evidence="10">Na(+)/H(+) antiporter subunit F</fullName>
    </submittedName>
</protein>
<keyword evidence="11" id="KW-1185">Reference proteome</keyword>
<evidence type="ECO:0000256" key="1">
    <source>
        <dbReference type="ARBA" id="ARBA00004651"/>
    </source>
</evidence>
<dbReference type="PANTHER" id="PTHR34702:SF1">
    <property type="entry name" value="NA(+)_H(+) ANTIPORTER SUBUNIT F"/>
    <property type="match status" value="1"/>
</dbReference>
<sequence>MLTTVLMFSLILLTASIIIALFRVVKGPSMADRVLALDFIGFVLVAIVAVLCIIVNTTAYFTVILLIGILSFVGTISFARFIERGTVIERKHDS</sequence>
<keyword evidence="3 8" id="KW-0813">Transport</keyword>
<dbReference type="KEGG" id="bcoh:BC6307_15380"/>
<keyword evidence="8" id="KW-0406">Ion transport</keyword>
<evidence type="ECO:0000256" key="4">
    <source>
        <dbReference type="ARBA" id="ARBA00022475"/>
    </source>
</evidence>
<reference evidence="10 11" key="1">
    <citation type="submission" date="2016-12" db="EMBL/GenBank/DDBJ databases">
        <title>The whole genome sequencing and assembly of Bacillus cohnii DSM 6307T strain.</title>
        <authorList>
            <person name="Lee Y.-J."/>
            <person name="Yi H."/>
            <person name="Bahn Y.-S."/>
            <person name="Kim J.F."/>
            <person name="Lee D.-W."/>
        </authorList>
    </citation>
    <scope>NUCLEOTIDE SEQUENCE [LARGE SCALE GENOMIC DNA]</scope>
    <source>
        <strain evidence="10 11">DSM 6307</strain>
    </source>
</reference>
<dbReference type="GO" id="GO:0005886">
    <property type="term" value="C:plasma membrane"/>
    <property type="evidence" value="ECO:0007669"/>
    <property type="project" value="UniProtKB-SubCell"/>
</dbReference>